<keyword evidence="4" id="KW-1003">Cell membrane</keyword>
<dbReference type="CDD" id="cd16922">
    <property type="entry name" value="HATPase_EvgS-ArcB-TorS-like"/>
    <property type="match status" value="1"/>
</dbReference>
<evidence type="ECO:0000256" key="14">
    <source>
        <dbReference type="SAM" id="Phobius"/>
    </source>
</evidence>
<keyword evidence="8" id="KW-0067">ATP-binding</keyword>
<dbReference type="SMART" id="SM00388">
    <property type="entry name" value="HisKA"/>
    <property type="match status" value="1"/>
</dbReference>
<dbReference type="InterPro" id="IPR003594">
    <property type="entry name" value="HATPase_dom"/>
</dbReference>
<dbReference type="Gene3D" id="1.10.287.130">
    <property type="match status" value="1"/>
</dbReference>
<dbReference type="Pfam" id="PF00072">
    <property type="entry name" value="Response_reg"/>
    <property type="match status" value="1"/>
</dbReference>
<evidence type="ECO:0000259" key="17">
    <source>
        <dbReference type="PROSITE" id="PS50112"/>
    </source>
</evidence>
<evidence type="ECO:0000256" key="6">
    <source>
        <dbReference type="ARBA" id="ARBA00022692"/>
    </source>
</evidence>
<keyword evidence="5 13" id="KW-0597">Phosphoprotein</keyword>
<evidence type="ECO:0000256" key="10">
    <source>
        <dbReference type="ARBA" id="ARBA00023012"/>
    </source>
</evidence>
<dbReference type="InterPro" id="IPR000700">
    <property type="entry name" value="PAS-assoc_C"/>
</dbReference>
<comment type="subcellular location">
    <subcellularLocation>
        <location evidence="2">Cell membrane</location>
        <topology evidence="2">Multi-pass membrane protein</topology>
    </subcellularLocation>
</comment>
<proteinExistence type="predicted"/>
<dbReference type="Pfam" id="PF05227">
    <property type="entry name" value="CHASE3"/>
    <property type="match status" value="1"/>
</dbReference>
<dbReference type="Gene3D" id="3.30.565.10">
    <property type="entry name" value="Histidine kinase-like ATPase, C-terminal domain"/>
    <property type="match status" value="1"/>
</dbReference>
<dbReference type="PANTHER" id="PTHR45339">
    <property type="entry name" value="HYBRID SIGNAL TRANSDUCTION HISTIDINE KINASE J"/>
    <property type="match status" value="1"/>
</dbReference>
<evidence type="ECO:0000256" key="3">
    <source>
        <dbReference type="ARBA" id="ARBA00012438"/>
    </source>
</evidence>
<dbReference type="Gene3D" id="1.20.120.160">
    <property type="entry name" value="HPT domain"/>
    <property type="match status" value="1"/>
</dbReference>
<evidence type="ECO:0000256" key="4">
    <source>
        <dbReference type="ARBA" id="ARBA00022475"/>
    </source>
</evidence>
<dbReference type="InterPro" id="IPR035965">
    <property type="entry name" value="PAS-like_dom_sf"/>
</dbReference>
<dbReference type="Proteomes" id="UP000190897">
    <property type="component" value="Unassembled WGS sequence"/>
</dbReference>
<gene>
    <name evidence="20" type="ORF">SAMN05660293_01721</name>
</gene>
<dbReference type="CDD" id="cd00130">
    <property type="entry name" value="PAS"/>
    <property type="match status" value="1"/>
</dbReference>
<dbReference type="Pfam" id="PF00512">
    <property type="entry name" value="HisKA"/>
    <property type="match status" value="1"/>
</dbReference>
<comment type="catalytic activity">
    <reaction evidence="1">
        <text>ATP + protein L-histidine = ADP + protein N-phospho-L-histidine.</text>
        <dbReference type="EC" id="2.7.13.3"/>
    </reaction>
</comment>
<evidence type="ECO:0000259" key="15">
    <source>
        <dbReference type="PROSITE" id="PS50109"/>
    </source>
</evidence>
<evidence type="ECO:0000256" key="2">
    <source>
        <dbReference type="ARBA" id="ARBA00004651"/>
    </source>
</evidence>
<evidence type="ECO:0000256" key="12">
    <source>
        <dbReference type="PROSITE-ProRule" id="PRU00110"/>
    </source>
</evidence>
<evidence type="ECO:0000313" key="20">
    <source>
        <dbReference type="EMBL" id="SKB72525.1"/>
    </source>
</evidence>
<feature type="domain" description="Histidine kinase" evidence="15">
    <location>
        <begin position="375"/>
        <end position="597"/>
    </location>
</feature>
<dbReference type="SMART" id="SM00387">
    <property type="entry name" value="HATPase_c"/>
    <property type="match status" value="1"/>
</dbReference>
<dbReference type="CDD" id="cd17546">
    <property type="entry name" value="REC_hyHK_CKI1_RcsC-like"/>
    <property type="match status" value="1"/>
</dbReference>
<dbReference type="InterPro" id="IPR001789">
    <property type="entry name" value="Sig_transdc_resp-reg_receiver"/>
</dbReference>
<dbReference type="EC" id="2.7.13.3" evidence="3"/>
<feature type="modified residue" description="4-aspartylphosphate" evidence="13">
    <location>
        <position position="669"/>
    </location>
</feature>
<dbReference type="GO" id="GO:0000155">
    <property type="term" value="F:phosphorelay sensor kinase activity"/>
    <property type="evidence" value="ECO:0007669"/>
    <property type="project" value="InterPro"/>
</dbReference>
<evidence type="ECO:0000256" key="1">
    <source>
        <dbReference type="ARBA" id="ARBA00000085"/>
    </source>
</evidence>
<protein>
    <recommendedName>
        <fullName evidence="3">histidine kinase</fullName>
        <ecNumber evidence="3">2.7.13.3</ecNumber>
    </recommendedName>
</protein>
<dbReference type="InterPro" id="IPR036641">
    <property type="entry name" value="HPT_dom_sf"/>
</dbReference>
<evidence type="ECO:0000259" key="18">
    <source>
        <dbReference type="PROSITE" id="PS50113"/>
    </source>
</evidence>
<dbReference type="InterPro" id="IPR007891">
    <property type="entry name" value="CHASE3"/>
</dbReference>
<dbReference type="PROSITE" id="PS50112">
    <property type="entry name" value="PAS"/>
    <property type="match status" value="1"/>
</dbReference>
<evidence type="ECO:0000256" key="8">
    <source>
        <dbReference type="ARBA" id="ARBA00022840"/>
    </source>
</evidence>
<dbReference type="InterPro" id="IPR003661">
    <property type="entry name" value="HisK_dim/P_dom"/>
</dbReference>
<dbReference type="PANTHER" id="PTHR45339:SF1">
    <property type="entry name" value="HYBRID SIGNAL TRANSDUCTION HISTIDINE KINASE J"/>
    <property type="match status" value="1"/>
</dbReference>
<dbReference type="PROSITE" id="PS50110">
    <property type="entry name" value="RESPONSE_REGULATORY"/>
    <property type="match status" value="1"/>
</dbReference>
<evidence type="ECO:0000259" key="16">
    <source>
        <dbReference type="PROSITE" id="PS50110"/>
    </source>
</evidence>
<evidence type="ECO:0000256" key="11">
    <source>
        <dbReference type="ARBA" id="ARBA00023136"/>
    </source>
</evidence>
<dbReference type="Pfam" id="PF08448">
    <property type="entry name" value="PAS_4"/>
    <property type="match status" value="1"/>
</dbReference>
<dbReference type="SUPFAM" id="SSF52172">
    <property type="entry name" value="CheY-like"/>
    <property type="match status" value="1"/>
</dbReference>
<dbReference type="SUPFAM" id="SSF47384">
    <property type="entry name" value="Homodimeric domain of signal transducing histidine kinase"/>
    <property type="match status" value="1"/>
</dbReference>
<feature type="domain" description="Response regulatory" evidence="16">
    <location>
        <begin position="620"/>
        <end position="735"/>
    </location>
</feature>
<dbReference type="NCBIfam" id="TIGR00229">
    <property type="entry name" value="sensory_box"/>
    <property type="match status" value="1"/>
</dbReference>
<keyword evidence="7" id="KW-0547">Nucleotide-binding</keyword>
<accession>A0A1T5DLE1</accession>
<keyword evidence="9 14" id="KW-1133">Transmembrane helix</keyword>
<dbReference type="SUPFAM" id="SSF55785">
    <property type="entry name" value="PYP-like sensor domain (PAS domain)"/>
    <property type="match status" value="1"/>
</dbReference>
<evidence type="ECO:0000313" key="21">
    <source>
        <dbReference type="Proteomes" id="UP000190897"/>
    </source>
</evidence>
<evidence type="ECO:0000256" key="7">
    <source>
        <dbReference type="ARBA" id="ARBA00022741"/>
    </source>
</evidence>
<organism evidence="20 21">
    <name type="scientific">Dyadobacter psychrophilus</name>
    <dbReference type="NCBI Taxonomy" id="651661"/>
    <lineage>
        <taxon>Bacteria</taxon>
        <taxon>Pseudomonadati</taxon>
        <taxon>Bacteroidota</taxon>
        <taxon>Cytophagia</taxon>
        <taxon>Cytophagales</taxon>
        <taxon>Spirosomataceae</taxon>
        <taxon>Dyadobacter</taxon>
    </lineage>
</organism>
<feature type="domain" description="PAC" evidence="18">
    <location>
        <begin position="303"/>
        <end position="357"/>
    </location>
</feature>
<keyword evidence="11 14" id="KW-0472">Membrane</keyword>
<name>A0A1T5DLE1_9BACT</name>
<dbReference type="InterPro" id="IPR004358">
    <property type="entry name" value="Sig_transdc_His_kin-like_C"/>
</dbReference>
<dbReference type="InterPro" id="IPR000014">
    <property type="entry name" value="PAS"/>
</dbReference>
<feature type="domain" description="PAS" evidence="17">
    <location>
        <begin position="225"/>
        <end position="268"/>
    </location>
</feature>
<dbReference type="Pfam" id="PF02518">
    <property type="entry name" value="HATPase_c"/>
    <property type="match status" value="1"/>
</dbReference>
<dbReference type="Gene3D" id="3.40.50.2300">
    <property type="match status" value="1"/>
</dbReference>
<sequence>MPISLTEPTFRWYYACIYLGLALIFGSQYFTYKNVRDLSLNNERLNRTIGVLNQTANFGHVTKDFQSNMRGYLITQDKNLLADNYNKKIELIGITDTLFNLVKNDAVQTVRVRQLLSISSNIVAYSQGIVSIYRTIGRDSAFTKIRQGEGIRLNKALTNKINEIEYHENHNLNLRRMLVARTQENSVLFIIVTGIVGLFLTVLSIVFLNLDKRKQILLQNEINEKERLVSQYLEAIPDGVMVINKQSEIVFLNQSGREILGFKPGKLVTLEDELSEITLLDPTRFHERFTPETLPVARGLKGEKLAGNKIDLIKNDKIYHLETNVQPVIAMEGEVTSAITVFRDITERANYEATLEKARALAEKSVRVKDIFLSNVSHEIRTPLNAIIGFTNLLVGEVKEPKSIEYVEYIQYAGRNLLELINDILDFSKIEAGQVHLEKTTISLKEVVESVSVIANQKAVEKGISFQYSLASDLPAFVEADKLRLTQILLNVCGNAVKFTEKGSVTLNVSPIRESVNGVQTIRITVTDTGVGIAKDKLNDVFNRFVQATESTTRVFGGTGLGLSIVKSLVELFEGTLKLESELGKGTTFIMDFPFQVMQAPEPAAIEMVIDPKESISMLKVLAAEDNTLNQKLLHAIFERLKIPLRIVNNGQEALDRLREEEFDIVLMDIQMPVMDGYTAIKEIRKSISKTIPIITMTAHAMVGEKEECLSIGANSYISKPFKESELLYTIAYLGNKGNVETPPPASQTKEVNPQQQGTMSDSILNLEYLAEITGGDNELRGELIQMFENDSKTQLSAIEESSASGDLERLRQSIHKFRSSLFSVGMLSTANQYKDLEAILKQGKWSSELSQKLVLLKAESESGLVQLKLL</sequence>
<evidence type="ECO:0000256" key="9">
    <source>
        <dbReference type="ARBA" id="ARBA00022989"/>
    </source>
</evidence>
<dbReference type="EMBL" id="FUZA01000002">
    <property type="protein sequence ID" value="SKB72525.1"/>
    <property type="molecule type" value="Genomic_DNA"/>
</dbReference>
<dbReference type="SUPFAM" id="SSF55874">
    <property type="entry name" value="ATPase domain of HSP90 chaperone/DNA topoisomerase II/histidine kinase"/>
    <property type="match status" value="1"/>
</dbReference>
<dbReference type="InterPro" id="IPR036097">
    <property type="entry name" value="HisK_dim/P_sf"/>
</dbReference>
<dbReference type="SUPFAM" id="SSF47226">
    <property type="entry name" value="Histidine-containing phosphotransfer domain, HPT domain"/>
    <property type="match status" value="1"/>
</dbReference>
<dbReference type="InterPro" id="IPR013656">
    <property type="entry name" value="PAS_4"/>
</dbReference>
<feature type="transmembrane region" description="Helical" evidence="14">
    <location>
        <begin position="186"/>
        <end position="210"/>
    </location>
</feature>
<keyword evidence="21" id="KW-1185">Reference proteome</keyword>
<dbReference type="SMART" id="SM00448">
    <property type="entry name" value="REC"/>
    <property type="match status" value="1"/>
</dbReference>
<evidence type="ECO:0000259" key="19">
    <source>
        <dbReference type="PROSITE" id="PS50894"/>
    </source>
</evidence>
<dbReference type="CDD" id="cd00082">
    <property type="entry name" value="HisKA"/>
    <property type="match status" value="1"/>
</dbReference>
<dbReference type="STRING" id="651661.SAMN05660293_01721"/>
<feature type="modified residue" description="Phosphohistidine" evidence="12">
    <location>
        <position position="816"/>
    </location>
</feature>
<dbReference type="PRINTS" id="PR00344">
    <property type="entry name" value="BCTRLSENSOR"/>
</dbReference>
<dbReference type="InterPro" id="IPR008207">
    <property type="entry name" value="Sig_transdc_His_kin_Hpt_dom"/>
</dbReference>
<dbReference type="InterPro" id="IPR005467">
    <property type="entry name" value="His_kinase_dom"/>
</dbReference>
<dbReference type="GO" id="GO:0005524">
    <property type="term" value="F:ATP binding"/>
    <property type="evidence" value="ECO:0007669"/>
    <property type="project" value="UniProtKB-KW"/>
</dbReference>
<dbReference type="GO" id="GO:0005886">
    <property type="term" value="C:plasma membrane"/>
    <property type="evidence" value="ECO:0007669"/>
    <property type="project" value="UniProtKB-SubCell"/>
</dbReference>
<keyword evidence="10" id="KW-0902">Two-component regulatory system</keyword>
<dbReference type="PROSITE" id="PS50109">
    <property type="entry name" value="HIS_KIN"/>
    <property type="match status" value="1"/>
</dbReference>
<reference evidence="21" key="1">
    <citation type="submission" date="2017-02" db="EMBL/GenBank/DDBJ databases">
        <authorList>
            <person name="Varghese N."/>
            <person name="Submissions S."/>
        </authorList>
    </citation>
    <scope>NUCLEOTIDE SEQUENCE [LARGE SCALE GENOMIC DNA]</scope>
    <source>
        <strain evidence="21">DSM 22270</strain>
    </source>
</reference>
<dbReference type="AlphaFoldDB" id="A0A1T5DLE1"/>
<dbReference type="OrthoDB" id="9781208at2"/>
<evidence type="ECO:0000256" key="13">
    <source>
        <dbReference type="PROSITE-ProRule" id="PRU00169"/>
    </source>
</evidence>
<dbReference type="Gene3D" id="3.30.450.20">
    <property type="entry name" value="PAS domain"/>
    <property type="match status" value="1"/>
</dbReference>
<dbReference type="InterPro" id="IPR011006">
    <property type="entry name" value="CheY-like_superfamily"/>
</dbReference>
<evidence type="ECO:0000256" key="5">
    <source>
        <dbReference type="ARBA" id="ARBA00022553"/>
    </source>
</evidence>
<keyword evidence="6 14" id="KW-0812">Transmembrane</keyword>
<dbReference type="RefSeq" id="WP_082214274.1">
    <property type="nucleotide sequence ID" value="NZ_FUZA01000002.1"/>
</dbReference>
<dbReference type="FunFam" id="3.30.565.10:FF:000010">
    <property type="entry name" value="Sensor histidine kinase RcsC"/>
    <property type="match status" value="1"/>
</dbReference>
<dbReference type="InterPro" id="IPR036890">
    <property type="entry name" value="HATPase_C_sf"/>
</dbReference>
<dbReference type="PROSITE" id="PS50894">
    <property type="entry name" value="HPT"/>
    <property type="match status" value="1"/>
</dbReference>
<dbReference type="PROSITE" id="PS50113">
    <property type="entry name" value="PAC"/>
    <property type="match status" value="1"/>
</dbReference>
<feature type="transmembrane region" description="Helical" evidence="14">
    <location>
        <begin position="12"/>
        <end position="32"/>
    </location>
</feature>
<feature type="domain" description="HPt" evidence="19">
    <location>
        <begin position="777"/>
        <end position="871"/>
    </location>
</feature>